<comment type="caution">
    <text evidence="5">The sequence shown here is derived from an EMBL/GenBank/DDBJ whole genome shotgun (WGS) entry which is preliminary data.</text>
</comment>
<evidence type="ECO:0000313" key="6">
    <source>
        <dbReference type="Proteomes" id="UP000186817"/>
    </source>
</evidence>
<evidence type="ECO:0000256" key="3">
    <source>
        <dbReference type="SAM" id="SignalP"/>
    </source>
</evidence>
<gene>
    <name evidence="5" type="ORF">AK812_SmicGene4974</name>
</gene>
<dbReference type="InterPro" id="IPR006843">
    <property type="entry name" value="PAP/fibrillin_dom"/>
</dbReference>
<dbReference type="Pfam" id="PF04755">
    <property type="entry name" value="PAP_fibrillin"/>
    <property type="match status" value="1"/>
</dbReference>
<comment type="subcellular location">
    <subcellularLocation>
        <location evidence="1">Plastid</location>
    </subcellularLocation>
</comment>
<sequence>MVRAHGTSRRSRCSGGVALLLLAQCAWPVSFVGRTGLRATAGATASADVTYKEELQSLCEEFRSKQEEMWEMMDEQEKSEKKSGKRKEKSKASLLQAESFAAQRVQLGDDLDALRNSTIEAIERVAAKNPTSAPLKGWRGYGGEDPKNCILNGTWKLIFTDAADATFKKSKRGSAKTFQEIDAKEGWFINCVDFSNPDSKLQGFRVFVEGKALNDSEVELIFRKVRLLRRSRFFPEITIPLPGPGFLRKVGRLFARRKGGEVNPSDRGAGFKLLYVDEDLRIHRTFDGLYFVQKRLA</sequence>
<dbReference type="Proteomes" id="UP000186817">
    <property type="component" value="Unassembled WGS sequence"/>
</dbReference>
<accession>A0A1Q9EUW1</accession>
<dbReference type="GO" id="GO:0009536">
    <property type="term" value="C:plastid"/>
    <property type="evidence" value="ECO:0007669"/>
    <property type="project" value="UniProtKB-SubCell"/>
</dbReference>
<evidence type="ECO:0000259" key="4">
    <source>
        <dbReference type="Pfam" id="PF04755"/>
    </source>
</evidence>
<dbReference type="AlphaFoldDB" id="A0A1Q9EUW1"/>
<protein>
    <recommendedName>
        <fullName evidence="4">Plastid lipid-associated protein/fibrillin conserved domain-containing protein</fullName>
    </recommendedName>
</protein>
<keyword evidence="3" id="KW-0732">Signal</keyword>
<keyword evidence="6" id="KW-1185">Reference proteome</keyword>
<reference evidence="5 6" key="1">
    <citation type="submission" date="2016-02" db="EMBL/GenBank/DDBJ databases">
        <title>Genome analysis of coral dinoflagellate symbionts highlights evolutionary adaptations to a symbiotic lifestyle.</title>
        <authorList>
            <person name="Aranda M."/>
            <person name="Li Y."/>
            <person name="Liew Y.J."/>
            <person name="Baumgarten S."/>
            <person name="Simakov O."/>
            <person name="Wilson M."/>
            <person name="Piel J."/>
            <person name="Ashoor H."/>
            <person name="Bougouffa S."/>
            <person name="Bajic V.B."/>
            <person name="Ryu T."/>
            <person name="Ravasi T."/>
            <person name="Bayer T."/>
            <person name="Micklem G."/>
            <person name="Kim H."/>
            <person name="Bhak J."/>
            <person name="Lajeunesse T.C."/>
            <person name="Voolstra C.R."/>
        </authorList>
    </citation>
    <scope>NUCLEOTIDE SEQUENCE [LARGE SCALE GENOMIC DNA]</scope>
    <source>
        <strain evidence="5 6">CCMP2467</strain>
    </source>
</reference>
<dbReference type="OrthoDB" id="201398at2759"/>
<keyword evidence="2" id="KW-0934">Plastid</keyword>
<dbReference type="EMBL" id="LSRX01000063">
    <property type="protein sequence ID" value="OLQ11193.1"/>
    <property type="molecule type" value="Genomic_DNA"/>
</dbReference>
<name>A0A1Q9EUW1_SYMMI</name>
<proteinExistence type="predicted"/>
<feature type="domain" description="Plastid lipid-associated protein/fibrillin conserved" evidence="4">
    <location>
        <begin position="115"/>
        <end position="292"/>
    </location>
</feature>
<evidence type="ECO:0000256" key="2">
    <source>
        <dbReference type="ARBA" id="ARBA00022640"/>
    </source>
</evidence>
<evidence type="ECO:0000256" key="1">
    <source>
        <dbReference type="ARBA" id="ARBA00004474"/>
    </source>
</evidence>
<organism evidence="5 6">
    <name type="scientific">Symbiodinium microadriaticum</name>
    <name type="common">Dinoflagellate</name>
    <name type="synonym">Zooxanthella microadriatica</name>
    <dbReference type="NCBI Taxonomy" id="2951"/>
    <lineage>
        <taxon>Eukaryota</taxon>
        <taxon>Sar</taxon>
        <taxon>Alveolata</taxon>
        <taxon>Dinophyceae</taxon>
        <taxon>Suessiales</taxon>
        <taxon>Symbiodiniaceae</taxon>
        <taxon>Symbiodinium</taxon>
    </lineage>
</organism>
<feature type="signal peptide" evidence="3">
    <location>
        <begin position="1"/>
        <end position="28"/>
    </location>
</feature>
<feature type="chain" id="PRO_5012886944" description="Plastid lipid-associated protein/fibrillin conserved domain-containing protein" evidence="3">
    <location>
        <begin position="29"/>
        <end position="297"/>
    </location>
</feature>
<evidence type="ECO:0000313" key="5">
    <source>
        <dbReference type="EMBL" id="OLQ11193.1"/>
    </source>
</evidence>